<dbReference type="SUPFAM" id="SSF52467">
    <property type="entry name" value="DHS-like NAD/FAD-binding domain"/>
    <property type="match status" value="1"/>
</dbReference>
<protein>
    <recommendedName>
        <fullName evidence="8">NAD-dependent protein deacetylase</fullName>
        <ecNumber evidence="8">2.3.1.286</ecNumber>
    </recommendedName>
</protein>
<feature type="binding site" evidence="10">
    <location>
        <begin position="81"/>
        <end position="85"/>
    </location>
    <ligand>
        <name>NAD(+)</name>
        <dbReference type="ChEBI" id="CHEBI:57540"/>
    </ligand>
</feature>
<feature type="binding site" evidence="10">
    <location>
        <begin position="91"/>
        <end position="93"/>
    </location>
    <ligand>
        <name>NAD(+)</name>
        <dbReference type="ChEBI" id="CHEBI:57540"/>
    </ligand>
</feature>
<dbReference type="InterPro" id="IPR029035">
    <property type="entry name" value="DHS-like_NAD/FAD-binding_dom"/>
</dbReference>
<evidence type="ECO:0000256" key="2">
    <source>
        <dbReference type="ARBA" id="ARBA00022679"/>
    </source>
</evidence>
<comment type="catalytic activity">
    <reaction evidence="6">
        <text>N(6)-hexadecanoyl-L-lysyl-[protein] + NAD(+) + H2O = 2''-O-hexadecanoyl-ADP-D-ribose + nicotinamide + L-lysyl-[protein]</text>
        <dbReference type="Rhea" id="RHEA:70563"/>
        <dbReference type="Rhea" id="RHEA-COMP:9752"/>
        <dbReference type="Rhea" id="RHEA-COMP:14175"/>
        <dbReference type="ChEBI" id="CHEBI:15377"/>
        <dbReference type="ChEBI" id="CHEBI:17154"/>
        <dbReference type="ChEBI" id="CHEBI:29969"/>
        <dbReference type="ChEBI" id="CHEBI:57540"/>
        <dbReference type="ChEBI" id="CHEBI:138936"/>
        <dbReference type="ChEBI" id="CHEBI:189673"/>
    </reaction>
    <physiologicalReaction direction="left-to-right" evidence="6">
        <dbReference type="Rhea" id="RHEA:70564"/>
    </physiologicalReaction>
</comment>
<feature type="binding site" evidence="10">
    <location>
        <begin position="163"/>
        <end position="166"/>
    </location>
    <ligand>
        <name>NAD(+)</name>
        <dbReference type="ChEBI" id="CHEBI:57540"/>
    </ligand>
</feature>
<dbReference type="GO" id="GO:0005634">
    <property type="term" value="C:nucleus"/>
    <property type="evidence" value="ECO:0007669"/>
    <property type="project" value="TreeGrafter"/>
</dbReference>
<dbReference type="eggNOG" id="KOG2682">
    <property type="taxonomic scope" value="Eukaryota"/>
</dbReference>
<reference evidence="16" key="1">
    <citation type="submission" date="2003-08" db="EMBL/GenBank/DDBJ databases">
        <authorList>
            <person name="Birren B."/>
            <person name="Nusbaum C."/>
            <person name="Abebe A."/>
            <person name="Abouelleil A."/>
            <person name="Adekoya E."/>
            <person name="Ait-zahra M."/>
            <person name="Allen N."/>
            <person name="Allen T."/>
            <person name="An P."/>
            <person name="Anderson M."/>
            <person name="Anderson S."/>
            <person name="Arachchi H."/>
            <person name="Armbruster J."/>
            <person name="Bachantsang P."/>
            <person name="Baldwin J."/>
            <person name="Barry A."/>
            <person name="Bayul T."/>
            <person name="Blitshsteyn B."/>
            <person name="Bloom T."/>
            <person name="Blye J."/>
            <person name="Boguslavskiy L."/>
            <person name="Borowsky M."/>
            <person name="Boukhgalter B."/>
            <person name="Brunache A."/>
            <person name="Butler J."/>
            <person name="Calixte N."/>
            <person name="Calvo S."/>
            <person name="Camarata J."/>
            <person name="Campo K."/>
            <person name="Chang J."/>
            <person name="Cheshatsang Y."/>
            <person name="Citroen M."/>
            <person name="Collymore A."/>
            <person name="Considine T."/>
            <person name="Cook A."/>
            <person name="Cooke P."/>
            <person name="Corum B."/>
            <person name="Cuomo C."/>
            <person name="David R."/>
            <person name="Dawoe T."/>
            <person name="Degray S."/>
            <person name="Dodge S."/>
            <person name="Dooley K."/>
            <person name="Dorje P."/>
            <person name="Dorjee K."/>
            <person name="Dorris L."/>
            <person name="Duffey N."/>
            <person name="Dupes A."/>
            <person name="Elkins T."/>
            <person name="Engels R."/>
            <person name="Erickson J."/>
            <person name="Farina A."/>
            <person name="Faro S."/>
            <person name="Ferreira P."/>
            <person name="Fischer H."/>
            <person name="Fitzgerald M."/>
            <person name="Foley K."/>
            <person name="Gage D."/>
            <person name="Galagan J."/>
            <person name="Gearin G."/>
            <person name="Gnerre S."/>
            <person name="Gnirke A."/>
            <person name="Goyette A."/>
            <person name="Graham J."/>
            <person name="Grandbois E."/>
            <person name="Gyaltsen K."/>
            <person name="Hafez N."/>
            <person name="Hagopian D."/>
            <person name="Hagos B."/>
            <person name="Hall J."/>
            <person name="Hatcher B."/>
            <person name="Heller A."/>
            <person name="Higgins H."/>
            <person name="Honan T."/>
            <person name="Horn A."/>
            <person name="Houde N."/>
            <person name="Hughes L."/>
            <person name="Hulme W."/>
            <person name="Husby E."/>
            <person name="Iliev I."/>
            <person name="Jaffe D."/>
            <person name="Jones C."/>
            <person name="Kamal M."/>
            <person name="Kamat A."/>
            <person name="Kamvysselis M."/>
            <person name="Karlsson E."/>
            <person name="Kells C."/>
            <person name="Kieu A."/>
            <person name="Kisner P."/>
            <person name="Kodira C."/>
            <person name="Kulbokas E."/>
            <person name="Labutti K."/>
            <person name="Lama D."/>
            <person name="Landers T."/>
            <person name="Leger J."/>
            <person name="Levine S."/>
            <person name="Lewis D."/>
            <person name="Lewis T."/>
            <person name="Lindblad-toh K."/>
            <person name="Liu X."/>
            <person name="Lokyitsang T."/>
            <person name="Lokyitsang Y."/>
            <person name="Lucien O."/>
            <person name="Lui A."/>
            <person name="Ma L.J."/>
            <person name="Mabbitt R."/>
            <person name="Macdonald J."/>
            <person name="Maclean C."/>
            <person name="Major J."/>
            <person name="Manning J."/>
            <person name="Marabella R."/>
            <person name="Maru K."/>
            <person name="Matthews C."/>
            <person name="Mauceli E."/>
            <person name="Mccarthy M."/>
            <person name="Mcdonough S."/>
            <person name="Mcghee T."/>
            <person name="Meldrim J."/>
            <person name="Meneus L."/>
            <person name="Mesirov J."/>
            <person name="Mihalev A."/>
            <person name="Mihova T."/>
            <person name="Mikkelsen T."/>
            <person name="Mlenga V."/>
            <person name="Moru K."/>
            <person name="Mozes J."/>
            <person name="Mulrain L."/>
            <person name="Munson G."/>
            <person name="Naylor J."/>
            <person name="Newes C."/>
            <person name="Nguyen C."/>
            <person name="Nguyen N."/>
            <person name="Nguyen T."/>
            <person name="Nicol R."/>
            <person name="Nielsen C."/>
            <person name="Nizzari M."/>
            <person name="Norbu C."/>
            <person name="Norbu N."/>
            <person name="O'donnell P."/>
            <person name="Okoawo O."/>
            <person name="O'leary S."/>
            <person name="Omotosho B."/>
            <person name="O'neill K."/>
            <person name="Osman S."/>
            <person name="Parker S."/>
            <person name="Perrin D."/>
            <person name="Phunkhang P."/>
            <person name="Piqani B."/>
            <person name="Purcell S."/>
            <person name="Rachupka T."/>
            <person name="Ramasamy U."/>
            <person name="Rameau R."/>
            <person name="Ray V."/>
            <person name="Raymond C."/>
            <person name="Retta R."/>
            <person name="Richardson S."/>
            <person name="Rise C."/>
            <person name="Rodriguez J."/>
            <person name="Rogers J."/>
            <person name="Rogov P."/>
            <person name="Rutman M."/>
            <person name="Schupbach R."/>
            <person name="Seaman C."/>
            <person name="Settipalli S."/>
            <person name="Sharpe T."/>
            <person name="Sheridan J."/>
            <person name="Sherpa N."/>
            <person name="Shi J."/>
            <person name="Smirnov S."/>
            <person name="Smith C."/>
            <person name="Sougnez C."/>
            <person name="Spencer B."/>
            <person name="Stalker J."/>
            <person name="Stange-thomann N."/>
            <person name="Stavropoulos S."/>
            <person name="Stetson K."/>
            <person name="Stone C."/>
            <person name="Stone S."/>
            <person name="Stubbs M."/>
            <person name="Talamas J."/>
            <person name="Tchuinga P."/>
            <person name="Tenzing P."/>
            <person name="Tesfaye S."/>
            <person name="Theodore J."/>
            <person name="Thoulutsang Y."/>
            <person name="Topham K."/>
            <person name="Towey S."/>
            <person name="Tsamla T."/>
            <person name="Tsomo N."/>
            <person name="Vallee D."/>
            <person name="Vassiliev H."/>
            <person name="Venkataraman V."/>
            <person name="Vinson J."/>
            <person name="Vo A."/>
            <person name="Wade C."/>
            <person name="Wang S."/>
            <person name="Wangchuk T."/>
            <person name="Wangdi T."/>
            <person name="Whittaker C."/>
            <person name="Wilkinson J."/>
            <person name="Wu Y."/>
            <person name="Wyman D."/>
            <person name="Yadav S."/>
            <person name="Yang S."/>
            <person name="Yang X."/>
            <person name="Yeager S."/>
            <person name="Yee E."/>
            <person name="Young G."/>
            <person name="Zainoun J."/>
            <person name="Zembeck L."/>
            <person name="Zimmer A."/>
            <person name="Zody M."/>
            <person name="Lander E."/>
        </authorList>
    </citation>
    <scope>NUCLEOTIDE SEQUENCE [LARGE SCALE GENOMIC DNA]</scope>
</reference>
<name>H2ZEV4_CIOSA</name>
<feature type="binding site" evidence="10">
    <location>
        <begin position="280"/>
        <end position="282"/>
    </location>
    <ligand>
        <name>NAD(+)</name>
        <dbReference type="ChEBI" id="CHEBI:57540"/>
    </ligand>
</feature>
<dbReference type="InterPro" id="IPR026591">
    <property type="entry name" value="Sirtuin_cat_small_dom_sf"/>
</dbReference>
<accession>H2ZEV4</accession>
<dbReference type="GO" id="GO:0070403">
    <property type="term" value="F:NAD+ binding"/>
    <property type="evidence" value="ECO:0007669"/>
    <property type="project" value="UniProtKB-UniRule"/>
</dbReference>
<dbReference type="Proteomes" id="UP000007875">
    <property type="component" value="Unassembled WGS sequence"/>
</dbReference>
<dbReference type="InterPro" id="IPR017328">
    <property type="entry name" value="Sirtuin_class_I"/>
</dbReference>
<dbReference type="AlphaFoldDB" id="H2ZEV4"/>
<dbReference type="HOGENOM" id="CLU_023643_7_4_1"/>
<dbReference type="Gene3D" id="3.40.50.1220">
    <property type="entry name" value="TPP-binding domain"/>
    <property type="match status" value="1"/>
</dbReference>
<dbReference type="FunCoup" id="H2ZEV4">
    <property type="interactions" value="33"/>
</dbReference>
<dbReference type="InterPro" id="IPR050134">
    <property type="entry name" value="NAD-dep_sirtuin_deacylases"/>
</dbReference>
<dbReference type="PROSITE" id="PS50305">
    <property type="entry name" value="SIRTUIN"/>
    <property type="match status" value="1"/>
</dbReference>
<dbReference type="GO" id="GO:0017136">
    <property type="term" value="F:histone deacetylase activity, NAD-dependent"/>
    <property type="evidence" value="ECO:0007669"/>
    <property type="project" value="InterPro"/>
</dbReference>
<keyword evidence="5 8" id="KW-0520">NAD</keyword>
<feature type="compositionally biased region" description="Basic and acidic residues" evidence="13">
    <location>
        <begin position="1"/>
        <end position="10"/>
    </location>
</feature>
<dbReference type="OMA" id="ATHSCID"/>
<feature type="binding site" evidence="10">
    <location>
        <position position="317"/>
    </location>
    <ligand>
        <name>NAD(+)</name>
        <dbReference type="ChEBI" id="CHEBI:57540"/>
    </ligand>
</feature>
<dbReference type="PIRSF" id="PIRSF037938">
    <property type="entry name" value="SIR2_euk"/>
    <property type="match status" value="1"/>
</dbReference>
<dbReference type="STRING" id="51511.ENSCSAVP00000016120"/>
<dbReference type="GO" id="GO:0008270">
    <property type="term" value="F:zinc ion binding"/>
    <property type="evidence" value="ECO:0007669"/>
    <property type="project" value="UniProtKB-UniRule"/>
</dbReference>
<evidence type="ECO:0000313" key="16">
    <source>
        <dbReference type="Proteomes" id="UP000007875"/>
    </source>
</evidence>
<evidence type="ECO:0000256" key="4">
    <source>
        <dbReference type="ARBA" id="ARBA00022833"/>
    </source>
</evidence>
<dbReference type="InParanoid" id="H2ZEV4"/>
<evidence type="ECO:0000256" key="5">
    <source>
        <dbReference type="ARBA" id="ARBA00023027"/>
    </source>
</evidence>
<feature type="binding site" evidence="11 12">
    <location>
        <position position="194"/>
    </location>
    <ligand>
        <name>Zn(2+)</name>
        <dbReference type="ChEBI" id="CHEBI:29105"/>
    </ligand>
</feature>
<comment type="catalytic activity">
    <reaction evidence="8">
        <text>N(6)-acetyl-L-lysyl-[protein] + NAD(+) + H2O = 2''-O-acetyl-ADP-D-ribose + nicotinamide + L-lysyl-[protein]</text>
        <dbReference type="Rhea" id="RHEA:43636"/>
        <dbReference type="Rhea" id="RHEA-COMP:9752"/>
        <dbReference type="Rhea" id="RHEA-COMP:10731"/>
        <dbReference type="ChEBI" id="CHEBI:15377"/>
        <dbReference type="ChEBI" id="CHEBI:17154"/>
        <dbReference type="ChEBI" id="CHEBI:29969"/>
        <dbReference type="ChEBI" id="CHEBI:57540"/>
        <dbReference type="ChEBI" id="CHEBI:61930"/>
        <dbReference type="ChEBI" id="CHEBI:83767"/>
        <dbReference type="EC" id="2.3.1.286"/>
    </reaction>
</comment>
<reference evidence="15" key="2">
    <citation type="submission" date="2025-08" db="UniProtKB">
        <authorList>
            <consortium name="Ensembl"/>
        </authorList>
    </citation>
    <scope>IDENTIFICATION</scope>
</reference>
<evidence type="ECO:0000256" key="13">
    <source>
        <dbReference type="SAM" id="MobiDB-lite"/>
    </source>
</evidence>
<evidence type="ECO:0000256" key="3">
    <source>
        <dbReference type="ARBA" id="ARBA00022723"/>
    </source>
</evidence>
<dbReference type="PANTHER" id="PTHR11085:SF6">
    <property type="entry name" value="NAD-DEPENDENT PROTEIN DEACETYLASE SIRTUIN-2"/>
    <property type="match status" value="1"/>
</dbReference>
<dbReference type="EC" id="2.3.1.286" evidence="8"/>
<evidence type="ECO:0000256" key="9">
    <source>
        <dbReference type="PIRSR" id="PIRSR037938-1"/>
    </source>
</evidence>
<dbReference type="CDD" id="cd01408">
    <property type="entry name" value="SIRT1"/>
    <property type="match status" value="1"/>
</dbReference>
<organism evidence="15 16">
    <name type="scientific">Ciona savignyi</name>
    <name type="common">Pacific transparent sea squirt</name>
    <dbReference type="NCBI Taxonomy" id="51511"/>
    <lineage>
        <taxon>Eukaryota</taxon>
        <taxon>Metazoa</taxon>
        <taxon>Chordata</taxon>
        <taxon>Tunicata</taxon>
        <taxon>Ascidiacea</taxon>
        <taxon>Phlebobranchia</taxon>
        <taxon>Cionidae</taxon>
        <taxon>Ciona</taxon>
    </lineage>
</organism>
<evidence type="ECO:0000256" key="1">
    <source>
        <dbReference type="ARBA" id="ARBA00006924"/>
    </source>
</evidence>
<feature type="active site" description="Proton acceptor" evidence="9 12">
    <location>
        <position position="183"/>
    </location>
</feature>
<dbReference type="GeneTree" id="ENSGT00940000157514"/>
<evidence type="ECO:0000256" key="12">
    <source>
        <dbReference type="PROSITE-ProRule" id="PRU00236"/>
    </source>
</evidence>
<dbReference type="GO" id="GO:0140773">
    <property type="term" value="F:NAD-dependent protein demyristoylase activity"/>
    <property type="evidence" value="ECO:0007669"/>
    <property type="project" value="RHEA"/>
</dbReference>
<feature type="binding site" evidence="11 12">
    <location>
        <position position="218"/>
    </location>
    <ligand>
        <name>Zn(2+)</name>
        <dbReference type="ChEBI" id="CHEBI:29105"/>
    </ligand>
</feature>
<dbReference type="InterPro" id="IPR003000">
    <property type="entry name" value="Sirtuin"/>
</dbReference>
<dbReference type="Ensembl" id="ENSCSAVT00000016301.1">
    <property type="protein sequence ID" value="ENSCSAVP00000016120.1"/>
    <property type="gene ID" value="ENSCSAVG00000009488.1"/>
</dbReference>
<evidence type="ECO:0000256" key="11">
    <source>
        <dbReference type="PIRSR" id="PIRSR037938-3"/>
    </source>
</evidence>
<dbReference type="Pfam" id="PF02146">
    <property type="entry name" value="SIR2"/>
    <property type="match status" value="1"/>
</dbReference>
<comment type="catalytic activity">
    <reaction evidence="7">
        <text>N(6)-tetradecanoyl-L-lysyl-[protein] + NAD(+) + H2O = 2''-O-tetradecanoyl-ADP-D-ribose + nicotinamide + L-lysyl-[protein]</text>
        <dbReference type="Rhea" id="RHEA:70567"/>
        <dbReference type="Rhea" id="RHEA-COMP:9752"/>
        <dbReference type="Rhea" id="RHEA-COMP:15437"/>
        <dbReference type="ChEBI" id="CHEBI:15377"/>
        <dbReference type="ChEBI" id="CHEBI:17154"/>
        <dbReference type="ChEBI" id="CHEBI:29969"/>
        <dbReference type="ChEBI" id="CHEBI:57540"/>
        <dbReference type="ChEBI" id="CHEBI:141129"/>
        <dbReference type="ChEBI" id="CHEBI:189674"/>
    </reaction>
    <physiologicalReaction direction="left-to-right" evidence="7">
        <dbReference type="Rhea" id="RHEA:70568"/>
    </physiologicalReaction>
</comment>
<keyword evidence="4 8" id="KW-0862">Zinc</keyword>
<evidence type="ECO:0000313" key="15">
    <source>
        <dbReference type="Ensembl" id="ENSCSAVP00000016120.1"/>
    </source>
</evidence>
<feature type="binding site" evidence="11 12">
    <location>
        <position position="191"/>
    </location>
    <ligand>
        <name>Zn(2+)</name>
        <dbReference type="ChEBI" id="CHEBI:29105"/>
    </ligand>
</feature>
<evidence type="ECO:0000259" key="14">
    <source>
        <dbReference type="PROSITE" id="PS50305"/>
    </source>
</evidence>
<feature type="binding site" evidence="10">
    <location>
        <begin position="256"/>
        <end position="257"/>
    </location>
    <ligand>
        <name>NAD(+)</name>
        <dbReference type="ChEBI" id="CHEBI:57540"/>
    </ligand>
</feature>
<proteinExistence type="inferred from homology"/>
<keyword evidence="16" id="KW-1185">Reference proteome</keyword>
<keyword evidence="2 8" id="KW-0808">Transferase</keyword>
<sequence length="357" mass="39597">MAEGSKKPEEIPETDTAEGSAPSVTMDLLKDLFQKFSVATTNVDDDTEEQPEQLLPEVSFKGVAEYIASDKCKNIIVMSGAGISTAAGIPDFRSPGSGLYDNLQKYDLPNPQAIFEINFFKKNPQPFYTLAKELYPGNFKPTTSHYFIKLLEQKGLLKRAYTQNIDTLERVAGVSGDKLVEAHGTFHTSHCVDCAKEFSQEWVKDKIFKDEIPRCESCENLVKPDIVFFGEALPKRFFELRFDDFESCDLLIIMGTSLKVHPFASLVGGVKDTTPRLLINREKCGEIDPFMVLMGASGGMDFDSAKAYRDVCWLGNCDDGCLALADLLGWKKELETLVSVEHGKIESDTTTPPQAKG</sequence>
<dbReference type="Gene3D" id="3.30.1600.10">
    <property type="entry name" value="SIR2/SIRT2 'Small Domain"/>
    <property type="match status" value="1"/>
</dbReference>
<dbReference type="InterPro" id="IPR026590">
    <property type="entry name" value="Ssirtuin_cat_dom"/>
</dbReference>
<feature type="region of interest" description="Disordered" evidence="13">
    <location>
        <begin position="1"/>
        <end position="23"/>
    </location>
</feature>
<dbReference type="GO" id="GO:0140774">
    <property type="term" value="F:NAD-dependent protein depalmitoylase activity"/>
    <property type="evidence" value="ECO:0007669"/>
    <property type="project" value="RHEA"/>
</dbReference>
<dbReference type="PANTHER" id="PTHR11085">
    <property type="entry name" value="NAD-DEPENDENT PROTEIN DEACYLASE SIRTUIN-5, MITOCHONDRIAL-RELATED"/>
    <property type="match status" value="1"/>
</dbReference>
<comment type="cofactor">
    <cofactor evidence="11">
        <name>Zn(2+)</name>
        <dbReference type="ChEBI" id="CHEBI:29105"/>
    </cofactor>
    <text evidence="11">Binds 1 zinc ion per subunit.</text>
</comment>
<evidence type="ECO:0000256" key="8">
    <source>
        <dbReference type="PIRNR" id="PIRNR037938"/>
    </source>
</evidence>
<feature type="domain" description="Deacetylase sirtuin-type" evidence="14">
    <location>
        <begin position="53"/>
        <end position="331"/>
    </location>
</feature>
<reference evidence="15" key="3">
    <citation type="submission" date="2025-09" db="UniProtKB">
        <authorList>
            <consortium name="Ensembl"/>
        </authorList>
    </citation>
    <scope>IDENTIFICATION</scope>
</reference>
<keyword evidence="3 8" id="KW-0479">Metal-binding</keyword>
<comment type="similarity">
    <text evidence="1 8">Belongs to the sirtuin family. Class I subfamily.</text>
</comment>
<evidence type="ECO:0000256" key="7">
    <source>
        <dbReference type="ARBA" id="ARBA00048905"/>
    </source>
</evidence>
<evidence type="ECO:0000256" key="10">
    <source>
        <dbReference type="PIRSR" id="PIRSR037938-2"/>
    </source>
</evidence>
<evidence type="ECO:0000256" key="6">
    <source>
        <dbReference type="ARBA" id="ARBA00048378"/>
    </source>
</evidence>
<feature type="binding site" evidence="11 12">
    <location>
        <position position="215"/>
    </location>
    <ligand>
        <name>Zn(2+)</name>
        <dbReference type="ChEBI" id="CHEBI:29105"/>
    </ligand>
</feature>